<sequence>MPSNKDRLYLALYARAGKPKMPGKEDTYHWALLVGPKDPSGGARGVRYHAKERLQGNGNTLWVFEEITASMLATQMILVRIAIAKVESRQDVARKLRLVPVQQGQEGWNCVSWVRDALRELAASGTGIGTSVLDWDTVCAAAMSYCQQKRDQNRFKEEGDFDQTEVATFDLIEQKELIP</sequence>
<name>A0AB34KFC2_9PEZI</name>
<dbReference type="Proteomes" id="UP000803884">
    <property type="component" value="Unassembled WGS sequence"/>
</dbReference>
<reference evidence="1 2" key="1">
    <citation type="journal article" date="2020" name="Microbiol. Resour. Announc.">
        <title>Draft Genome Sequence of a Cladosporium Species Isolated from the Mesophotic Ascidian Didemnum maculosum.</title>
        <authorList>
            <person name="Gioti A."/>
            <person name="Siaperas R."/>
            <person name="Nikolaivits E."/>
            <person name="Le Goff G."/>
            <person name="Ouazzani J."/>
            <person name="Kotoulas G."/>
            <person name="Topakas E."/>
        </authorList>
    </citation>
    <scope>NUCLEOTIDE SEQUENCE [LARGE SCALE GENOMIC DNA]</scope>
    <source>
        <strain evidence="1 2">TM138-S3</strain>
    </source>
</reference>
<protein>
    <submittedName>
        <fullName evidence="1">Uncharacterized protein</fullName>
    </submittedName>
</protein>
<gene>
    <name evidence="1" type="ORF">WHR41_09216</name>
</gene>
<comment type="caution">
    <text evidence="1">The sequence shown here is derived from an EMBL/GenBank/DDBJ whole genome shotgun (WGS) entry which is preliminary data.</text>
</comment>
<proteinExistence type="predicted"/>
<dbReference type="GeneID" id="96010658"/>
<keyword evidence="2" id="KW-1185">Reference proteome</keyword>
<evidence type="ECO:0000313" key="1">
    <source>
        <dbReference type="EMBL" id="KAL1581928.1"/>
    </source>
</evidence>
<dbReference type="InterPro" id="IPR054208">
    <property type="entry name" value="DUF6914"/>
</dbReference>
<dbReference type="AlphaFoldDB" id="A0AB34KFC2"/>
<dbReference type="EMBL" id="JAAQHG020000097">
    <property type="protein sequence ID" value="KAL1581928.1"/>
    <property type="molecule type" value="Genomic_DNA"/>
</dbReference>
<dbReference type="Pfam" id="PF21858">
    <property type="entry name" value="DUF6914"/>
    <property type="match status" value="1"/>
</dbReference>
<evidence type="ECO:0000313" key="2">
    <source>
        <dbReference type="Proteomes" id="UP000803884"/>
    </source>
</evidence>
<accession>A0AB34KFC2</accession>
<organism evidence="1 2">
    <name type="scientific">Cladosporium halotolerans</name>
    <dbReference type="NCBI Taxonomy" id="1052096"/>
    <lineage>
        <taxon>Eukaryota</taxon>
        <taxon>Fungi</taxon>
        <taxon>Dikarya</taxon>
        <taxon>Ascomycota</taxon>
        <taxon>Pezizomycotina</taxon>
        <taxon>Dothideomycetes</taxon>
        <taxon>Dothideomycetidae</taxon>
        <taxon>Cladosporiales</taxon>
        <taxon>Cladosporiaceae</taxon>
        <taxon>Cladosporium</taxon>
    </lineage>
</organism>
<dbReference type="RefSeq" id="XP_069225035.1">
    <property type="nucleotide sequence ID" value="XM_069377820.1"/>
</dbReference>